<keyword evidence="1" id="KW-1133">Transmembrane helix</keyword>
<dbReference type="AlphaFoldDB" id="A0A8S9ZL35"/>
<feature type="transmembrane region" description="Helical" evidence="1">
    <location>
        <begin position="34"/>
        <end position="55"/>
    </location>
</feature>
<proteinExistence type="predicted"/>
<keyword evidence="3" id="KW-1185">Reference proteome</keyword>
<dbReference type="EMBL" id="JABEBT010000063">
    <property type="protein sequence ID" value="KAF7634177.1"/>
    <property type="molecule type" value="Genomic_DNA"/>
</dbReference>
<evidence type="ECO:0000256" key="1">
    <source>
        <dbReference type="SAM" id="Phobius"/>
    </source>
</evidence>
<evidence type="ECO:0000313" key="2">
    <source>
        <dbReference type="EMBL" id="KAF7634177.1"/>
    </source>
</evidence>
<comment type="caution">
    <text evidence="2">The sequence shown here is derived from an EMBL/GenBank/DDBJ whole genome shotgun (WGS) entry which is preliminary data.</text>
</comment>
<sequence>MSAESKIVYKYTPRLYRLLDHAVAFRQTKYATPILYGSAGILSAFTAVICFKVFLKINIPFSFQNPFTISLYIYQAFNFLKN</sequence>
<accession>A0A8S9ZL35</accession>
<keyword evidence="1" id="KW-0472">Membrane</keyword>
<keyword evidence="1" id="KW-0812">Transmembrane</keyword>
<reference evidence="2" key="1">
    <citation type="journal article" date="2020" name="Ecol. Evol.">
        <title>Genome structure and content of the rice root-knot nematode (Meloidogyne graminicola).</title>
        <authorList>
            <person name="Phan N.T."/>
            <person name="Danchin E.G.J."/>
            <person name="Klopp C."/>
            <person name="Perfus-Barbeoch L."/>
            <person name="Kozlowski D.K."/>
            <person name="Koutsovoulos G.D."/>
            <person name="Lopez-Roques C."/>
            <person name="Bouchez O."/>
            <person name="Zahm M."/>
            <person name="Besnard G."/>
            <person name="Bellafiore S."/>
        </authorList>
    </citation>
    <scope>NUCLEOTIDE SEQUENCE</scope>
    <source>
        <strain evidence="2">VN-18</strain>
    </source>
</reference>
<evidence type="ECO:0000313" key="3">
    <source>
        <dbReference type="Proteomes" id="UP000605970"/>
    </source>
</evidence>
<protein>
    <submittedName>
        <fullName evidence="2">Uncharacterized protein</fullName>
    </submittedName>
</protein>
<gene>
    <name evidence="2" type="ORF">Mgra_00006474</name>
</gene>
<name>A0A8S9ZL35_9BILA</name>
<organism evidence="2 3">
    <name type="scientific">Meloidogyne graminicola</name>
    <dbReference type="NCBI Taxonomy" id="189291"/>
    <lineage>
        <taxon>Eukaryota</taxon>
        <taxon>Metazoa</taxon>
        <taxon>Ecdysozoa</taxon>
        <taxon>Nematoda</taxon>
        <taxon>Chromadorea</taxon>
        <taxon>Rhabditida</taxon>
        <taxon>Tylenchina</taxon>
        <taxon>Tylenchomorpha</taxon>
        <taxon>Tylenchoidea</taxon>
        <taxon>Meloidogynidae</taxon>
        <taxon>Meloidogyninae</taxon>
        <taxon>Meloidogyne</taxon>
    </lineage>
</organism>
<dbReference type="Proteomes" id="UP000605970">
    <property type="component" value="Unassembled WGS sequence"/>
</dbReference>